<dbReference type="Proteomes" id="UP001150603">
    <property type="component" value="Unassembled WGS sequence"/>
</dbReference>
<accession>A0ACC1IZH1</accession>
<sequence>IVYEKSKVDLVLLRQGQELLAVSVPSQCLINAIYYGTSAWPLYGKPLFITEVNDEKVRTMDDLVQLIRKLKVDNSEFNTAVAAGNLGRRITTVPGRDVKLRLVNLKGKVSVHKFRTDGHYSLAWQMVRGNGTDTKWRWEAI</sequence>
<name>A0ACC1IZH1_9FUNG</name>
<comment type="caution">
    <text evidence="1">The sequence shown here is derived from an EMBL/GenBank/DDBJ whole genome shotgun (WGS) entry which is preliminary data.</text>
</comment>
<evidence type="ECO:0000313" key="1">
    <source>
        <dbReference type="EMBL" id="KAJ1931507.1"/>
    </source>
</evidence>
<gene>
    <name evidence="1" type="ORF">FBU59_006687</name>
</gene>
<protein>
    <submittedName>
        <fullName evidence="1">Uncharacterized protein</fullName>
    </submittedName>
</protein>
<keyword evidence="2" id="KW-1185">Reference proteome</keyword>
<dbReference type="EMBL" id="JANBPW010005972">
    <property type="protein sequence ID" value="KAJ1931507.1"/>
    <property type="molecule type" value="Genomic_DNA"/>
</dbReference>
<organism evidence="1 2">
    <name type="scientific">Linderina macrospora</name>
    <dbReference type="NCBI Taxonomy" id="4868"/>
    <lineage>
        <taxon>Eukaryota</taxon>
        <taxon>Fungi</taxon>
        <taxon>Fungi incertae sedis</taxon>
        <taxon>Zoopagomycota</taxon>
        <taxon>Kickxellomycotina</taxon>
        <taxon>Kickxellomycetes</taxon>
        <taxon>Kickxellales</taxon>
        <taxon>Kickxellaceae</taxon>
        <taxon>Linderina</taxon>
    </lineage>
</organism>
<proteinExistence type="predicted"/>
<reference evidence="1" key="1">
    <citation type="submission" date="2022-07" db="EMBL/GenBank/DDBJ databases">
        <title>Phylogenomic reconstructions and comparative analyses of Kickxellomycotina fungi.</title>
        <authorList>
            <person name="Reynolds N.K."/>
            <person name="Stajich J.E."/>
            <person name="Barry K."/>
            <person name="Grigoriev I.V."/>
            <person name="Crous P."/>
            <person name="Smith M.E."/>
        </authorList>
    </citation>
    <scope>NUCLEOTIDE SEQUENCE</scope>
    <source>
        <strain evidence="1">NRRL 5244</strain>
    </source>
</reference>
<feature type="non-terminal residue" evidence="1">
    <location>
        <position position="1"/>
    </location>
</feature>
<evidence type="ECO:0000313" key="2">
    <source>
        <dbReference type="Proteomes" id="UP001150603"/>
    </source>
</evidence>